<feature type="compositionally biased region" description="Basic and acidic residues" evidence="1">
    <location>
        <begin position="1"/>
        <end position="15"/>
    </location>
</feature>
<proteinExistence type="predicted"/>
<dbReference type="RefSeq" id="WP_142664816.1">
    <property type="nucleotide sequence ID" value="NZ_FXTK01000028.1"/>
</dbReference>
<accession>A0A521FN27</accession>
<reference evidence="2 3" key="1">
    <citation type="submission" date="2017-05" db="EMBL/GenBank/DDBJ databases">
        <authorList>
            <person name="Varghese N."/>
            <person name="Submissions S."/>
        </authorList>
    </citation>
    <scope>NUCLEOTIDE SEQUENCE [LARGE SCALE GENOMIC DNA]</scope>
    <source>
        <strain evidence="2 3">DSM 100094</strain>
    </source>
</reference>
<feature type="region of interest" description="Disordered" evidence="1">
    <location>
        <begin position="1"/>
        <end position="59"/>
    </location>
</feature>
<evidence type="ECO:0000313" key="3">
    <source>
        <dbReference type="Proteomes" id="UP000319014"/>
    </source>
</evidence>
<organism evidence="2 3">
    <name type="scientific">Paracoccus laeviglucosivorans</name>
    <dbReference type="NCBI Taxonomy" id="1197861"/>
    <lineage>
        <taxon>Bacteria</taxon>
        <taxon>Pseudomonadati</taxon>
        <taxon>Pseudomonadota</taxon>
        <taxon>Alphaproteobacteria</taxon>
        <taxon>Rhodobacterales</taxon>
        <taxon>Paracoccaceae</taxon>
        <taxon>Paracoccus</taxon>
    </lineage>
</organism>
<keyword evidence="3" id="KW-1185">Reference proteome</keyword>
<sequence>MGADQERENTSRQEDNQQQQQDDLTKRPLGDEEVSDPGDKLKERDRQIEIEKQQRDQRG</sequence>
<protein>
    <submittedName>
        <fullName evidence="2">Uncharacterized protein</fullName>
    </submittedName>
</protein>
<feature type="compositionally biased region" description="Basic and acidic residues" evidence="1">
    <location>
        <begin position="37"/>
        <end position="59"/>
    </location>
</feature>
<evidence type="ECO:0000256" key="1">
    <source>
        <dbReference type="SAM" id="MobiDB-lite"/>
    </source>
</evidence>
<evidence type="ECO:0000313" key="2">
    <source>
        <dbReference type="EMBL" id="SMO97615.1"/>
    </source>
</evidence>
<gene>
    <name evidence="2" type="ORF">SAMN06265221_12837</name>
</gene>
<dbReference type="EMBL" id="FXTK01000028">
    <property type="protein sequence ID" value="SMO97615.1"/>
    <property type="molecule type" value="Genomic_DNA"/>
</dbReference>
<name>A0A521FN27_9RHOB</name>
<dbReference type="AlphaFoldDB" id="A0A521FN27"/>
<dbReference type="Proteomes" id="UP000319014">
    <property type="component" value="Unassembled WGS sequence"/>
</dbReference>